<gene>
    <name evidence="1" type="ORF">SAMN06265378_11913</name>
</gene>
<name>A0A238YIS8_9RHOB</name>
<proteinExistence type="predicted"/>
<sequence length="253" mass="25842">MSARTSTPAIAALRQQIAAMEGDGGRSRGALPFGLPDLDRRLPGGGLALGCLHEVAGGGNGAVDGAAASCFAAGIAARLPGQVLWCVTQADLFAPGLEQAGLGPDRVIYVEAGDDVSVLACMEEGLRHGGLGAVVADVARLSMTASRRLHLAAKGSGTTGIALRRWRRQQDASDFGQPTAAMTRWRVSVLPSAALPVPGVGRPRWLIELIRARAGESFDLELEACDGTGHLGLPAAVADRSAAAAGGRYGAFA</sequence>
<protein>
    <submittedName>
        <fullName evidence="1">Protein ImuA</fullName>
    </submittedName>
</protein>
<dbReference type="Proteomes" id="UP000198409">
    <property type="component" value="Unassembled WGS sequence"/>
</dbReference>
<evidence type="ECO:0000313" key="1">
    <source>
        <dbReference type="EMBL" id="SNR70872.1"/>
    </source>
</evidence>
<dbReference type="Gene3D" id="3.40.50.300">
    <property type="entry name" value="P-loop containing nucleotide triphosphate hydrolases"/>
    <property type="match status" value="1"/>
</dbReference>
<dbReference type="PIRSF" id="PIRSF034285">
    <property type="entry name" value="UCP034285"/>
    <property type="match status" value="1"/>
</dbReference>
<reference evidence="2" key="1">
    <citation type="submission" date="2017-06" db="EMBL/GenBank/DDBJ databases">
        <authorList>
            <person name="Varghese N."/>
            <person name="Submissions S."/>
        </authorList>
    </citation>
    <scope>NUCLEOTIDE SEQUENCE [LARGE SCALE GENOMIC DNA]</scope>
    <source>
        <strain evidence="2">DSM 26170</strain>
    </source>
</reference>
<dbReference type="SUPFAM" id="SSF52540">
    <property type="entry name" value="P-loop containing nucleoside triphosphate hydrolases"/>
    <property type="match status" value="1"/>
</dbReference>
<evidence type="ECO:0000313" key="2">
    <source>
        <dbReference type="Proteomes" id="UP000198409"/>
    </source>
</evidence>
<dbReference type="RefSeq" id="WP_089389330.1">
    <property type="nucleotide sequence ID" value="NZ_FZNM01000019.1"/>
</dbReference>
<accession>A0A238YIS8</accession>
<organism evidence="1 2">
    <name type="scientific">Paracoccus sediminis</name>
    <dbReference type="NCBI Taxonomy" id="1214787"/>
    <lineage>
        <taxon>Bacteria</taxon>
        <taxon>Pseudomonadati</taxon>
        <taxon>Pseudomonadota</taxon>
        <taxon>Alphaproteobacteria</taxon>
        <taxon>Rhodobacterales</taxon>
        <taxon>Paracoccaceae</taxon>
        <taxon>Paracoccus</taxon>
    </lineage>
</organism>
<dbReference type="InterPro" id="IPR017026">
    <property type="entry name" value="ImuA"/>
</dbReference>
<dbReference type="InterPro" id="IPR027417">
    <property type="entry name" value="P-loop_NTPase"/>
</dbReference>
<dbReference type="AlphaFoldDB" id="A0A238YIS8"/>
<dbReference type="EMBL" id="FZNM01000019">
    <property type="protein sequence ID" value="SNR70872.1"/>
    <property type="molecule type" value="Genomic_DNA"/>
</dbReference>